<feature type="compositionally biased region" description="Acidic residues" evidence="3">
    <location>
        <begin position="181"/>
        <end position="194"/>
    </location>
</feature>
<dbReference type="Pfam" id="PF04774">
    <property type="entry name" value="HABP4_PAI-RBP1"/>
    <property type="match status" value="1"/>
</dbReference>
<dbReference type="InterPro" id="IPR019084">
    <property type="entry name" value="STM1-like_N"/>
</dbReference>
<gene>
    <name evidence="5" type="ORF">FH972_012663</name>
</gene>
<sequence length="365" mass="39364">MATMNPFDLLGDDDNEDPSQLIAAHQQKLASPKKSQAPVQPAAQPAKPAKLPSKPLPPAQAVRETKSEGRGGGRGGGRGYARGQGGGFTRDSVNKENNFGNNNGFSGVYRPTEEGDAGKTFERRGSGGPRSAFRGGPRGGFSNGEDAEGERPRRIYERRSGTGRGNEIKREGSGRGNWGTPDEEVAPDTEEPVTETDKNVVAEKQLGEENAGHDNKENPVNESEEKQPEDKEMTLEEYEKVLEEKRKALLALKAEERKVDLDKDLASMQQLSSKKGNDDIFIKLGSEKDKRKDADKEEKAKKSVSINEFLKPAEGERYYSPGGRGRGRGRGSGSRGGFGGSNRSNVGAGAPAIEDQHQFPSLGGK</sequence>
<name>A0A5N6R6U1_9ROSI</name>
<organism evidence="5 6">
    <name type="scientific">Carpinus fangiana</name>
    <dbReference type="NCBI Taxonomy" id="176857"/>
    <lineage>
        <taxon>Eukaryota</taxon>
        <taxon>Viridiplantae</taxon>
        <taxon>Streptophyta</taxon>
        <taxon>Embryophyta</taxon>
        <taxon>Tracheophyta</taxon>
        <taxon>Spermatophyta</taxon>
        <taxon>Magnoliopsida</taxon>
        <taxon>eudicotyledons</taxon>
        <taxon>Gunneridae</taxon>
        <taxon>Pentapetalae</taxon>
        <taxon>rosids</taxon>
        <taxon>fabids</taxon>
        <taxon>Fagales</taxon>
        <taxon>Betulaceae</taxon>
        <taxon>Carpinus</taxon>
    </lineage>
</organism>
<dbReference type="PANTHER" id="PTHR12299">
    <property type="entry name" value="HYALURONIC ACID-BINDING PROTEIN 4"/>
    <property type="match status" value="1"/>
</dbReference>
<dbReference type="PANTHER" id="PTHR12299:SF17">
    <property type="entry name" value="AT19571P-RELATED"/>
    <property type="match status" value="1"/>
</dbReference>
<dbReference type="Proteomes" id="UP000327013">
    <property type="component" value="Chromosome 5"/>
</dbReference>
<feature type="compositionally biased region" description="Basic and acidic residues" evidence="3">
    <location>
        <begin position="195"/>
        <end position="238"/>
    </location>
</feature>
<feature type="compositionally biased region" description="Basic and acidic residues" evidence="3">
    <location>
        <begin position="111"/>
        <end position="125"/>
    </location>
</feature>
<feature type="compositionally biased region" description="Basic and acidic residues" evidence="3">
    <location>
        <begin position="275"/>
        <end position="301"/>
    </location>
</feature>
<keyword evidence="6" id="KW-1185">Reference proteome</keyword>
<evidence type="ECO:0000256" key="1">
    <source>
        <dbReference type="ARBA" id="ARBA00004496"/>
    </source>
</evidence>
<protein>
    <recommendedName>
        <fullName evidence="4">Hyaluronan/mRNA-binding protein domain-containing protein</fullName>
    </recommendedName>
</protein>
<dbReference type="Pfam" id="PF09598">
    <property type="entry name" value="Stm1_N"/>
    <property type="match status" value="1"/>
</dbReference>
<accession>A0A5N6R6U1</accession>
<feature type="compositionally biased region" description="Gly residues" evidence="3">
    <location>
        <begin position="72"/>
        <end position="88"/>
    </location>
</feature>
<dbReference type="EMBL" id="CM017325">
    <property type="protein sequence ID" value="KAE8055845.1"/>
    <property type="molecule type" value="Genomic_DNA"/>
</dbReference>
<dbReference type="InterPro" id="IPR039764">
    <property type="entry name" value="HABP4/SERBP1-like"/>
</dbReference>
<evidence type="ECO:0000256" key="2">
    <source>
        <dbReference type="ARBA" id="ARBA00022490"/>
    </source>
</evidence>
<evidence type="ECO:0000313" key="6">
    <source>
        <dbReference type="Proteomes" id="UP000327013"/>
    </source>
</evidence>
<dbReference type="AlphaFoldDB" id="A0A5N6R6U1"/>
<evidence type="ECO:0000313" key="5">
    <source>
        <dbReference type="EMBL" id="KAE8055845.1"/>
    </source>
</evidence>
<evidence type="ECO:0000259" key="4">
    <source>
        <dbReference type="SMART" id="SM01233"/>
    </source>
</evidence>
<feature type="compositionally biased region" description="Basic and acidic residues" evidence="3">
    <location>
        <begin position="149"/>
        <end position="173"/>
    </location>
</feature>
<dbReference type="SMART" id="SM01233">
    <property type="entry name" value="HABP4_PAI-RBP1"/>
    <property type="match status" value="1"/>
</dbReference>
<feature type="domain" description="Hyaluronan/mRNA-binding protein" evidence="4">
    <location>
        <begin position="152"/>
        <end position="260"/>
    </location>
</feature>
<feature type="compositionally biased region" description="Low complexity" evidence="3">
    <location>
        <begin position="32"/>
        <end position="53"/>
    </location>
</feature>
<dbReference type="OrthoDB" id="784393at2759"/>
<dbReference type="GO" id="GO:0003723">
    <property type="term" value="F:RNA binding"/>
    <property type="evidence" value="ECO:0007669"/>
    <property type="project" value="InterPro"/>
</dbReference>
<evidence type="ECO:0000256" key="3">
    <source>
        <dbReference type="SAM" id="MobiDB-lite"/>
    </source>
</evidence>
<feature type="region of interest" description="Disordered" evidence="3">
    <location>
        <begin position="269"/>
        <end position="365"/>
    </location>
</feature>
<dbReference type="GO" id="GO:0005737">
    <property type="term" value="C:cytoplasm"/>
    <property type="evidence" value="ECO:0007669"/>
    <property type="project" value="UniProtKB-SubCell"/>
</dbReference>
<dbReference type="InterPro" id="IPR006861">
    <property type="entry name" value="HABP4_PAIRBP1-bd"/>
</dbReference>
<comment type="subcellular location">
    <subcellularLocation>
        <location evidence="1">Cytoplasm</location>
    </subcellularLocation>
</comment>
<reference evidence="5 6" key="1">
    <citation type="submission" date="2019-06" db="EMBL/GenBank/DDBJ databases">
        <title>A chromosomal-level reference genome of Carpinus fangiana (Coryloideae, Betulaceae).</title>
        <authorList>
            <person name="Yang X."/>
            <person name="Wang Z."/>
            <person name="Zhang L."/>
            <person name="Hao G."/>
            <person name="Liu J."/>
            <person name="Yang Y."/>
        </authorList>
    </citation>
    <scope>NUCLEOTIDE SEQUENCE [LARGE SCALE GENOMIC DNA]</scope>
    <source>
        <strain evidence="5">Cfa_2016G</strain>
        <tissue evidence="5">Leaf</tissue>
    </source>
</reference>
<feature type="compositionally biased region" description="Gly residues" evidence="3">
    <location>
        <begin position="330"/>
        <end position="340"/>
    </location>
</feature>
<dbReference type="GO" id="GO:0005634">
    <property type="term" value="C:nucleus"/>
    <property type="evidence" value="ECO:0007669"/>
    <property type="project" value="TreeGrafter"/>
</dbReference>
<feature type="region of interest" description="Disordered" evidence="3">
    <location>
        <begin position="1"/>
        <end position="238"/>
    </location>
</feature>
<keyword evidence="2" id="KW-0963">Cytoplasm</keyword>
<dbReference type="Gene3D" id="6.10.140.1040">
    <property type="match status" value="1"/>
</dbReference>
<proteinExistence type="predicted"/>